<reference evidence="3 4" key="1">
    <citation type="submission" date="2019-01" db="EMBL/GenBank/DDBJ databases">
        <title>Chengkuizengella sp. nov., isolated from deep-sea sediment of East Pacific Ocean.</title>
        <authorList>
            <person name="Yang J."/>
            <person name="Lai Q."/>
            <person name="Shao Z."/>
        </authorList>
    </citation>
    <scope>NUCLEOTIDE SEQUENCE [LARGE SCALE GENOMIC DNA]</scope>
    <source>
        <strain evidence="3 4">YPA3-1-1</strain>
    </source>
</reference>
<accession>A0A6N9Q5C3</accession>
<dbReference type="Pfam" id="PF09851">
    <property type="entry name" value="SHOCT"/>
    <property type="match status" value="1"/>
</dbReference>
<keyword evidence="1" id="KW-0472">Membrane</keyword>
<dbReference type="Proteomes" id="UP000448943">
    <property type="component" value="Unassembled WGS sequence"/>
</dbReference>
<protein>
    <submittedName>
        <fullName evidence="3">SHOCT domain-containing protein</fullName>
    </submittedName>
</protein>
<evidence type="ECO:0000259" key="2">
    <source>
        <dbReference type="Pfam" id="PF09851"/>
    </source>
</evidence>
<gene>
    <name evidence="3" type="ORF">ERL59_13995</name>
</gene>
<feature type="domain" description="SHOCT" evidence="2">
    <location>
        <begin position="50"/>
        <end position="74"/>
    </location>
</feature>
<feature type="transmembrane region" description="Helical" evidence="1">
    <location>
        <begin position="15"/>
        <end position="36"/>
    </location>
</feature>
<evidence type="ECO:0000256" key="1">
    <source>
        <dbReference type="SAM" id="Phobius"/>
    </source>
</evidence>
<organism evidence="3 4">
    <name type="scientific">Chengkuizengella marina</name>
    <dbReference type="NCBI Taxonomy" id="2507566"/>
    <lineage>
        <taxon>Bacteria</taxon>
        <taxon>Bacillati</taxon>
        <taxon>Bacillota</taxon>
        <taxon>Bacilli</taxon>
        <taxon>Bacillales</taxon>
        <taxon>Paenibacillaceae</taxon>
        <taxon>Chengkuizengella</taxon>
    </lineage>
</organism>
<keyword evidence="1" id="KW-0812">Transmembrane</keyword>
<evidence type="ECO:0000313" key="4">
    <source>
        <dbReference type="Proteomes" id="UP000448943"/>
    </source>
</evidence>
<comment type="caution">
    <text evidence="3">The sequence shown here is derived from an EMBL/GenBank/DDBJ whole genome shotgun (WGS) entry which is preliminary data.</text>
</comment>
<dbReference type="AlphaFoldDB" id="A0A6N9Q5C3"/>
<dbReference type="EMBL" id="SIJB01000029">
    <property type="protein sequence ID" value="NBI30059.1"/>
    <property type="molecule type" value="Genomic_DNA"/>
</dbReference>
<evidence type="ECO:0000313" key="3">
    <source>
        <dbReference type="EMBL" id="NBI30059.1"/>
    </source>
</evidence>
<dbReference type="RefSeq" id="WP_160646865.1">
    <property type="nucleotide sequence ID" value="NZ_SIJB01000029.1"/>
</dbReference>
<sequence>MMHWFDNCAGFQGGGIMMIGMFLFWGVLVLLGVFLLKNYMNGNKRSTHHIDILKERLARGEITVEEYDRLKEKL</sequence>
<name>A0A6N9Q5C3_9BACL</name>
<dbReference type="InterPro" id="IPR018649">
    <property type="entry name" value="SHOCT"/>
</dbReference>
<dbReference type="OrthoDB" id="48047at2"/>
<keyword evidence="4" id="KW-1185">Reference proteome</keyword>
<keyword evidence="1" id="KW-1133">Transmembrane helix</keyword>
<proteinExistence type="predicted"/>